<dbReference type="AlphaFoldDB" id="A0A9D4CAT2"/>
<gene>
    <name evidence="2" type="ORF">DPMN_062996</name>
</gene>
<keyword evidence="3" id="KW-1185">Reference proteome</keyword>
<feature type="region of interest" description="Disordered" evidence="1">
    <location>
        <begin position="1"/>
        <end position="20"/>
    </location>
</feature>
<sequence length="101" mass="11303">MEQAMTNKASRSIKRQSNCGKEIEDIEIQNQWTKPKKDLENVSDYKFEPALSRDTGDTNLPDTTKAPALSTIFKTSTDSGKCPRDLKDAFVSYVSKKAISI</sequence>
<dbReference type="Proteomes" id="UP000828390">
    <property type="component" value="Unassembled WGS sequence"/>
</dbReference>
<evidence type="ECO:0000313" key="3">
    <source>
        <dbReference type="Proteomes" id="UP000828390"/>
    </source>
</evidence>
<organism evidence="2 3">
    <name type="scientific">Dreissena polymorpha</name>
    <name type="common">Zebra mussel</name>
    <name type="synonym">Mytilus polymorpha</name>
    <dbReference type="NCBI Taxonomy" id="45954"/>
    <lineage>
        <taxon>Eukaryota</taxon>
        <taxon>Metazoa</taxon>
        <taxon>Spiralia</taxon>
        <taxon>Lophotrochozoa</taxon>
        <taxon>Mollusca</taxon>
        <taxon>Bivalvia</taxon>
        <taxon>Autobranchia</taxon>
        <taxon>Heteroconchia</taxon>
        <taxon>Euheterodonta</taxon>
        <taxon>Imparidentia</taxon>
        <taxon>Neoheterodontei</taxon>
        <taxon>Myida</taxon>
        <taxon>Dreissenoidea</taxon>
        <taxon>Dreissenidae</taxon>
        <taxon>Dreissena</taxon>
    </lineage>
</organism>
<reference evidence="2" key="1">
    <citation type="journal article" date="2019" name="bioRxiv">
        <title>The Genome of the Zebra Mussel, Dreissena polymorpha: A Resource for Invasive Species Research.</title>
        <authorList>
            <person name="McCartney M.A."/>
            <person name="Auch B."/>
            <person name="Kono T."/>
            <person name="Mallez S."/>
            <person name="Zhang Y."/>
            <person name="Obille A."/>
            <person name="Becker A."/>
            <person name="Abrahante J.E."/>
            <person name="Garbe J."/>
            <person name="Badalamenti J.P."/>
            <person name="Herman A."/>
            <person name="Mangelson H."/>
            <person name="Liachko I."/>
            <person name="Sullivan S."/>
            <person name="Sone E.D."/>
            <person name="Koren S."/>
            <person name="Silverstein K.A.T."/>
            <person name="Beckman K.B."/>
            <person name="Gohl D.M."/>
        </authorList>
    </citation>
    <scope>NUCLEOTIDE SEQUENCE</scope>
    <source>
        <strain evidence="2">Duluth1</strain>
        <tissue evidence="2">Whole animal</tissue>
    </source>
</reference>
<proteinExistence type="predicted"/>
<protein>
    <submittedName>
        <fullName evidence="2">Uncharacterized protein</fullName>
    </submittedName>
</protein>
<dbReference type="EMBL" id="JAIWYP010000013">
    <property type="protein sequence ID" value="KAH3720103.1"/>
    <property type="molecule type" value="Genomic_DNA"/>
</dbReference>
<evidence type="ECO:0000256" key="1">
    <source>
        <dbReference type="SAM" id="MobiDB-lite"/>
    </source>
</evidence>
<comment type="caution">
    <text evidence="2">The sequence shown here is derived from an EMBL/GenBank/DDBJ whole genome shotgun (WGS) entry which is preliminary data.</text>
</comment>
<evidence type="ECO:0000313" key="2">
    <source>
        <dbReference type="EMBL" id="KAH3720103.1"/>
    </source>
</evidence>
<reference evidence="2" key="2">
    <citation type="submission" date="2020-11" db="EMBL/GenBank/DDBJ databases">
        <authorList>
            <person name="McCartney M.A."/>
            <person name="Auch B."/>
            <person name="Kono T."/>
            <person name="Mallez S."/>
            <person name="Becker A."/>
            <person name="Gohl D.M."/>
            <person name="Silverstein K.A.T."/>
            <person name="Koren S."/>
            <person name="Bechman K.B."/>
            <person name="Herman A."/>
            <person name="Abrahante J.E."/>
            <person name="Garbe J."/>
        </authorList>
    </citation>
    <scope>NUCLEOTIDE SEQUENCE</scope>
    <source>
        <strain evidence="2">Duluth1</strain>
        <tissue evidence="2">Whole animal</tissue>
    </source>
</reference>
<feature type="compositionally biased region" description="Polar residues" evidence="1">
    <location>
        <begin position="1"/>
        <end position="19"/>
    </location>
</feature>
<accession>A0A9D4CAT2</accession>
<name>A0A9D4CAT2_DREPO</name>